<protein>
    <submittedName>
        <fullName evidence="3">EamA family transporter</fullName>
    </submittedName>
</protein>
<dbReference type="PANTHER" id="PTHR22911:SF137">
    <property type="entry name" value="SOLUTE CARRIER FAMILY 35 MEMBER G2-RELATED"/>
    <property type="match status" value="1"/>
</dbReference>
<dbReference type="EMBL" id="QYUL01000002">
    <property type="protein sequence ID" value="RJF82057.1"/>
    <property type="molecule type" value="Genomic_DNA"/>
</dbReference>
<feature type="transmembrane region" description="Helical" evidence="1">
    <location>
        <begin position="104"/>
        <end position="120"/>
    </location>
</feature>
<dbReference type="Pfam" id="PF00892">
    <property type="entry name" value="EamA"/>
    <property type="match status" value="1"/>
</dbReference>
<comment type="caution">
    <text evidence="3">The sequence shown here is derived from an EMBL/GenBank/DDBJ whole genome shotgun (WGS) entry which is preliminary data.</text>
</comment>
<dbReference type="InterPro" id="IPR000620">
    <property type="entry name" value="EamA_dom"/>
</dbReference>
<dbReference type="AlphaFoldDB" id="A0A418VXZ6"/>
<keyword evidence="4" id="KW-1185">Reference proteome</keyword>
<sequence>MTEGPLPVWLFWALLSASFAAATAILTKLGVEGVHPDVATLIRTVVVLLMLAILVGASGVGLSLSSLSGRTWLFLTLSGLATGASWLCYIRALQHGPAAQVAPVDKLSVVFVALFGVTLLGERLSAANWLGVGLIAAGAALVALK</sequence>
<reference evidence="3 4" key="1">
    <citation type="submission" date="2018-09" db="EMBL/GenBank/DDBJ databases">
        <authorList>
            <person name="Zhu H."/>
        </authorList>
    </citation>
    <scope>NUCLEOTIDE SEQUENCE [LARGE SCALE GENOMIC DNA]</scope>
    <source>
        <strain evidence="3 4">K2W22B-5</strain>
    </source>
</reference>
<accession>A0A418VXZ6</accession>
<feature type="transmembrane region" description="Helical" evidence="1">
    <location>
        <begin position="6"/>
        <end position="26"/>
    </location>
</feature>
<feature type="transmembrane region" description="Helical" evidence="1">
    <location>
        <begin position="126"/>
        <end position="144"/>
    </location>
</feature>
<proteinExistence type="predicted"/>
<feature type="transmembrane region" description="Helical" evidence="1">
    <location>
        <begin position="38"/>
        <end position="60"/>
    </location>
</feature>
<dbReference type="InterPro" id="IPR037185">
    <property type="entry name" value="EmrE-like"/>
</dbReference>
<gene>
    <name evidence="3" type="ORF">D3877_18475</name>
</gene>
<dbReference type="FunFam" id="1.10.3730.20:FF:000009">
    <property type="entry name" value="EamA family transporter"/>
    <property type="match status" value="1"/>
</dbReference>
<keyword evidence="1" id="KW-0472">Membrane</keyword>
<dbReference type="SUPFAM" id="SSF103481">
    <property type="entry name" value="Multidrug resistance efflux transporter EmrE"/>
    <property type="match status" value="1"/>
</dbReference>
<organism evidence="3 4">
    <name type="scientific">Azospirillum cavernae</name>
    <dbReference type="NCBI Taxonomy" id="2320860"/>
    <lineage>
        <taxon>Bacteria</taxon>
        <taxon>Pseudomonadati</taxon>
        <taxon>Pseudomonadota</taxon>
        <taxon>Alphaproteobacteria</taxon>
        <taxon>Rhodospirillales</taxon>
        <taxon>Azospirillaceae</taxon>
        <taxon>Azospirillum</taxon>
    </lineage>
</organism>
<dbReference type="GO" id="GO:0016020">
    <property type="term" value="C:membrane"/>
    <property type="evidence" value="ECO:0007669"/>
    <property type="project" value="InterPro"/>
</dbReference>
<feature type="transmembrane region" description="Helical" evidence="1">
    <location>
        <begin position="72"/>
        <end position="92"/>
    </location>
</feature>
<evidence type="ECO:0000313" key="4">
    <source>
        <dbReference type="Proteomes" id="UP000283458"/>
    </source>
</evidence>
<dbReference type="Gene3D" id="1.10.3730.20">
    <property type="match status" value="1"/>
</dbReference>
<keyword evidence="1" id="KW-1133">Transmembrane helix</keyword>
<dbReference type="PANTHER" id="PTHR22911">
    <property type="entry name" value="ACYL-MALONYL CONDENSING ENZYME-RELATED"/>
    <property type="match status" value="1"/>
</dbReference>
<name>A0A418VXZ6_9PROT</name>
<evidence type="ECO:0000256" key="1">
    <source>
        <dbReference type="SAM" id="Phobius"/>
    </source>
</evidence>
<dbReference type="RefSeq" id="WP_119832133.1">
    <property type="nucleotide sequence ID" value="NZ_QYUL01000002.1"/>
</dbReference>
<evidence type="ECO:0000313" key="3">
    <source>
        <dbReference type="EMBL" id="RJF82057.1"/>
    </source>
</evidence>
<keyword evidence="1" id="KW-0812">Transmembrane</keyword>
<dbReference type="Proteomes" id="UP000283458">
    <property type="component" value="Unassembled WGS sequence"/>
</dbReference>
<dbReference type="OrthoDB" id="9806718at2"/>
<evidence type="ECO:0000259" key="2">
    <source>
        <dbReference type="Pfam" id="PF00892"/>
    </source>
</evidence>
<feature type="domain" description="EamA" evidence="2">
    <location>
        <begin position="9"/>
        <end position="143"/>
    </location>
</feature>